<comment type="similarity">
    <text evidence="1">Belongs to the ABC transporter superfamily.</text>
</comment>
<dbReference type="PANTHER" id="PTHR42788:SF19">
    <property type="entry name" value="ALIPHATIC SULFONATES IMPORT ATP-BINDING PROTEIN SSUB 2"/>
    <property type="match status" value="1"/>
</dbReference>
<dbReference type="PANTHER" id="PTHR42788">
    <property type="entry name" value="TAURINE IMPORT ATP-BINDING PROTEIN-RELATED"/>
    <property type="match status" value="1"/>
</dbReference>
<organism evidence="6 7">
    <name type="scientific">Pseudovibrio ascidiaceicola</name>
    <dbReference type="NCBI Taxonomy" id="285279"/>
    <lineage>
        <taxon>Bacteria</taxon>
        <taxon>Pseudomonadati</taxon>
        <taxon>Pseudomonadota</taxon>
        <taxon>Alphaproteobacteria</taxon>
        <taxon>Hyphomicrobiales</taxon>
        <taxon>Stappiaceae</taxon>
        <taxon>Pseudovibrio</taxon>
    </lineage>
</organism>
<dbReference type="RefSeq" id="WP_093522380.1">
    <property type="nucleotide sequence ID" value="NZ_FOSK01000012.1"/>
</dbReference>
<evidence type="ECO:0000256" key="1">
    <source>
        <dbReference type="ARBA" id="ARBA00005417"/>
    </source>
</evidence>
<gene>
    <name evidence="6" type="ORF">SAMN04488518_112108</name>
</gene>
<dbReference type="Proteomes" id="UP000199598">
    <property type="component" value="Unassembled WGS sequence"/>
</dbReference>
<evidence type="ECO:0000259" key="5">
    <source>
        <dbReference type="PROSITE" id="PS50893"/>
    </source>
</evidence>
<accession>A0A1I4DPR6</accession>
<dbReference type="PROSITE" id="PS50893">
    <property type="entry name" value="ABC_TRANSPORTER_2"/>
    <property type="match status" value="1"/>
</dbReference>
<proteinExistence type="inferred from homology"/>
<evidence type="ECO:0000256" key="4">
    <source>
        <dbReference type="ARBA" id="ARBA00022840"/>
    </source>
</evidence>
<keyword evidence="3" id="KW-0547">Nucleotide-binding</keyword>
<dbReference type="SUPFAM" id="SSF52540">
    <property type="entry name" value="P-loop containing nucleoside triphosphate hydrolases"/>
    <property type="match status" value="1"/>
</dbReference>
<name>A0A1I4DPR6_9HYPH</name>
<dbReference type="EMBL" id="FOSK01000012">
    <property type="protein sequence ID" value="SFK95355.1"/>
    <property type="molecule type" value="Genomic_DNA"/>
</dbReference>
<dbReference type="InterPro" id="IPR027417">
    <property type="entry name" value="P-loop_NTPase"/>
</dbReference>
<sequence>MLNDTAPLLSVVPSGAADTKPSVLSVSVEDHRYHPLQQTLAPSALELKKGEVVSIIGPSGCGKSTFLRIAAGLIEASSGKISSTTDRTAILFQEHRLLPWKSLLNNISFGLQGQKLSKFQRMKKARAVAYAMGFTEDDLIKYPSELSGGMRQRGALARALAVEPDLLFLDEPFSALDIGRRRDLYRLVLHEVDEKQCSVLMVTHDVTEALALSDRVLVMAPDPGHFAKEYEVPLARSERTRRNLLELEASLLADDRIAQLFNMSNWEQLV</sequence>
<protein>
    <submittedName>
        <fullName evidence="6">NitT/TauT family transport system ATP-binding protein</fullName>
    </submittedName>
</protein>
<comment type="caution">
    <text evidence="6">The sequence shown here is derived from an EMBL/GenBank/DDBJ whole genome shotgun (WGS) entry which is preliminary data.</text>
</comment>
<keyword evidence="4 6" id="KW-0067">ATP-binding</keyword>
<evidence type="ECO:0000313" key="6">
    <source>
        <dbReference type="EMBL" id="SFK95355.1"/>
    </source>
</evidence>
<dbReference type="InterPro" id="IPR003439">
    <property type="entry name" value="ABC_transporter-like_ATP-bd"/>
</dbReference>
<dbReference type="GO" id="GO:0005524">
    <property type="term" value="F:ATP binding"/>
    <property type="evidence" value="ECO:0007669"/>
    <property type="project" value="UniProtKB-KW"/>
</dbReference>
<evidence type="ECO:0000313" key="7">
    <source>
        <dbReference type="Proteomes" id="UP000199598"/>
    </source>
</evidence>
<keyword evidence="2" id="KW-0813">Transport</keyword>
<reference evidence="6 7" key="1">
    <citation type="submission" date="2016-10" db="EMBL/GenBank/DDBJ databases">
        <authorList>
            <person name="Varghese N."/>
            <person name="Submissions S."/>
        </authorList>
    </citation>
    <scope>NUCLEOTIDE SEQUENCE [LARGE SCALE GENOMIC DNA]</scope>
    <source>
        <strain evidence="6 7">DSM 16392</strain>
    </source>
</reference>
<keyword evidence="7" id="KW-1185">Reference proteome</keyword>
<dbReference type="InterPro" id="IPR050166">
    <property type="entry name" value="ABC_transporter_ATP-bind"/>
</dbReference>
<dbReference type="SMART" id="SM00382">
    <property type="entry name" value="AAA"/>
    <property type="match status" value="1"/>
</dbReference>
<dbReference type="Pfam" id="PF00005">
    <property type="entry name" value="ABC_tran"/>
    <property type="match status" value="1"/>
</dbReference>
<evidence type="ECO:0000256" key="3">
    <source>
        <dbReference type="ARBA" id="ARBA00022741"/>
    </source>
</evidence>
<dbReference type="Gene3D" id="3.40.50.300">
    <property type="entry name" value="P-loop containing nucleotide triphosphate hydrolases"/>
    <property type="match status" value="1"/>
</dbReference>
<feature type="domain" description="ABC transporter" evidence="5">
    <location>
        <begin position="23"/>
        <end position="246"/>
    </location>
</feature>
<evidence type="ECO:0000256" key="2">
    <source>
        <dbReference type="ARBA" id="ARBA00022448"/>
    </source>
</evidence>
<dbReference type="InterPro" id="IPR003593">
    <property type="entry name" value="AAA+_ATPase"/>
</dbReference>